<keyword evidence="1" id="KW-0812">Transmembrane</keyword>
<keyword evidence="1" id="KW-1133">Transmembrane helix</keyword>
<reference evidence="2" key="1">
    <citation type="submission" date="2020-04" db="EMBL/GenBank/DDBJ databases">
        <authorList>
            <person name="Chiriac C."/>
            <person name="Salcher M."/>
            <person name="Ghai R."/>
            <person name="Kavagutti S V."/>
        </authorList>
    </citation>
    <scope>NUCLEOTIDE SEQUENCE</scope>
</reference>
<feature type="transmembrane region" description="Helical" evidence="1">
    <location>
        <begin position="12"/>
        <end position="31"/>
    </location>
</feature>
<gene>
    <name evidence="2" type="ORF">UFOVP75_81</name>
</gene>
<sequence length="44" mass="4889">MLPSETAIWEGQLFVAYGACTLCFVLGLELLKAIVWMSKKLLNS</sequence>
<protein>
    <submittedName>
        <fullName evidence="2">Uncharacterized protein</fullName>
    </submittedName>
</protein>
<name>A0A6J5L5P2_9CAUD</name>
<proteinExistence type="predicted"/>
<evidence type="ECO:0000256" key="1">
    <source>
        <dbReference type="SAM" id="Phobius"/>
    </source>
</evidence>
<evidence type="ECO:0000313" key="2">
    <source>
        <dbReference type="EMBL" id="CAB4127199.1"/>
    </source>
</evidence>
<accession>A0A6J5L5P2</accession>
<organism evidence="2">
    <name type="scientific">uncultured Caudovirales phage</name>
    <dbReference type="NCBI Taxonomy" id="2100421"/>
    <lineage>
        <taxon>Viruses</taxon>
        <taxon>Duplodnaviria</taxon>
        <taxon>Heunggongvirae</taxon>
        <taxon>Uroviricota</taxon>
        <taxon>Caudoviricetes</taxon>
        <taxon>Peduoviridae</taxon>
        <taxon>Maltschvirus</taxon>
        <taxon>Maltschvirus maltsch</taxon>
    </lineage>
</organism>
<keyword evidence="1" id="KW-0472">Membrane</keyword>
<dbReference type="EMBL" id="LR796209">
    <property type="protein sequence ID" value="CAB4127199.1"/>
    <property type="molecule type" value="Genomic_DNA"/>
</dbReference>